<dbReference type="PANTHER" id="PTHR48023:SF6">
    <property type="entry name" value="D-XYLOSE-PROTON SYMPORTER-LIKE 3, CHLOROPLASTIC"/>
    <property type="match status" value="1"/>
</dbReference>
<dbReference type="InterPro" id="IPR005828">
    <property type="entry name" value="MFS_sugar_transport-like"/>
</dbReference>
<evidence type="ECO:0000256" key="7">
    <source>
        <dbReference type="RuleBase" id="RU003346"/>
    </source>
</evidence>
<evidence type="ECO:0000256" key="8">
    <source>
        <dbReference type="SAM" id="Phobius"/>
    </source>
</evidence>
<evidence type="ECO:0000256" key="4">
    <source>
        <dbReference type="ARBA" id="ARBA00022692"/>
    </source>
</evidence>
<dbReference type="InterPro" id="IPR050820">
    <property type="entry name" value="MFS_Sugar_Transporter"/>
</dbReference>
<evidence type="ECO:0000256" key="5">
    <source>
        <dbReference type="ARBA" id="ARBA00022989"/>
    </source>
</evidence>
<keyword evidence="10" id="KW-1185">Reference proteome</keyword>
<dbReference type="Pfam" id="PF00083">
    <property type="entry name" value="Sugar_tr"/>
    <property type="match status" value="1"/>
</dbReference>
<dbReference type="SUPFAM" id="SSF103473">
    <property type="entry name" value="MFS general substrate transporter"/>
    <property type="match status" value="1"/>
</dbReference>
<feature type="transmembrane region" description="Helical" evidence="8">
    <location>
        <begin position="192"/>
        <end position="214"/>
    </location>
</feature>
<feature type="transmembrane region" description="Helical" evidence="8">
    <location>
        <begin position="576"/>
        <end position="596"/>
    </location>
</feature>
<feature type="transmembrane region" description="Helical" evidence="8">
    <location>
        <begin position="420"/>
        <end position="439"/>
    </location>
</feature>
<evidence type="ECO:0000259" key="9">
    <source>
        <dbReference type="PROSITE" id="PS50850"/>
    </source>
</evidence>
<feature type="transmembrane region" description="Helical" evidence="8">
    <location>
        <begin position="168"/>
        <end position="186"/>
    </location>
</feature>
<dbReference type="PANTHER" id="PTHR48023">
    <property type="entry name" value="D-XYLOSE-PROTON SYMPORTER-LIKE 2"/>
    <property type="match status" value="1"/>
</dbReference>
<feature type="transmembrane region" description="Helical" evidence="8">
    <location>
        <begin position="515"/>
        <end position="534"/>
    </location>
</feature>
<proteinExistence type="inferred from homology"/>
<evidence type="ECO:0000256" key="6">
    <source>
        <dbReference type="ARBA" id="ARBA00023136"/>
    </source>
</evidence>
<comment type="similarity">
    <text evidence="2 7">Belongs to the major facilitator superfamily. Sugar transporter (TC 2.A.1.1) family.</text>
</comment>
<feature type="transmembrane region" description="Helical" evidence="8">
    <location>
        <begin position="226"/>
        <end position="244"/>
    </location>
</feature>
<dbReference type="GeneID" id="120268253"/>
<name>A0AB40BZE3_DIOCR</name>
<evidence type="ECO:0000256" key="1">
    <source>
        <dbReference type="ARBA" id="ARBA00004141"/>
    </source>
</evidence>
<accession>A0AB40BZE3</accession>
<dbReference type="GO" id="GO:1904659">
    <property type="term" value="P:D-glucose transmembrane transport"/>
    <property type="evidence" value="ECO:0007669"/>
    <property type="project" value="UniProtKB-ARBA"/>
</dbReference>
<evidence type="ECO:0000313" key="10">
    <source>
        <dbReference type="Proteomes" id="UP001515500"/>
    </source>
</evidence>
<dbReference type="RefSeq" id="XP_039131628.1">
    <property type="nucleotide sequence ID" value="XM_039275694.1"/>
</dbReference>
<feature type="transmembrane region" description="Helical" evidence="8">
    <location>
        <begin position="445"/>
        <end position="472"/>
    </location>
</feature>
<feature type="transmembrane region" description="Helical" evidence="8">
    <location>
        <begin position="137"/>
        <end position="156"/>
    </location>
</feature>
<dbReference type="Proteomes" id="UP001515500">
    <property type="component" value="Chromosome 9"/>
</dbReference>
<dbReference type="FunFam" id="1.20.1250.20:FF:000118">
    <property type="entry name" value="D-xylose-proton symporter-like 3, chloroplastic"/>
    <property type="match status" value="1"/>
</dbReference>
<protein>
    <submittedName>
        <fullName evidence="11">D-xylose-proton symporter-like 3, chloroplastic</fullName>
    </submittedName>
</protein>
<dbReference type="InterPro" id="IPR020846">
    <property type="entry name" value="MFS_dom"/>
</dbReference>
<dbReference type="Gene3D" id="1.20.1250.20">
    <property type="entry name" value="MFS general substrate transporter like domains"/>
    <property type="match status" value="1"/>
</dbReference>
<dbReference type="NCBIfam" id="TIGR00879">
    <property type="entry name" value="SP"/>
    <property type="match status" value="1"/>
</dbReference>
<dbReference type="PROSITE" id="PS00217">
    <property type="entry name" value="SUGAR_TRANSPORT_2"/>
    <property type="match status" value="1"/>
</dbReference>
<dbReference type="InterPro" id="IPR003663">
    <property type="entry name" value="Sugar/inositol_transpt"/>
</dbReference>
<feature type="transmembrane region" description="Helical" evidence="8">
    <location>
        <begin position="484"/>
        <end position="503"/>
    </location>
</feature>
<dbReference type="PROSITE" id="PS50850">
    <property type="entry name" value="MFS"/>
    <property type="match status" value="1"/>
</dbReference>
<organism evidence="10 11">
    <name type="scientific">Dioscorea cayennensis subsp. rotundata</name>
    <name type="common">White Guinea yam</name>
    <name type="synonym">Dioscorea rotundata</name>
    <dbReference type="NCBI Taxonomy" id="55577"/>
    <lineage>
        <taxon>Eukaryota</taxon>
        <taxon>Viridiplantae</taxon>
        <taxon>Streptophyta</taxon>
        <taxon>Embryophyta</taxon>
        <taxon>Tracheophyta</taxon>
        <taxon>Spermatophyta</taxon>
        <taxon>Magnoliopsida</taxon>
        <taxon>Liliopsida</taxon>
        <taxon>Dioscoreales</taxon>
        <taxon>Dioscoreaceae</taxon>
        <taxon>Dioscorea</taxon>
    </lineage>
</organism>
<feature type="domain" description="Major facilitator superfamily (MFS) profile" evidence="9">
    <location>
        <begin position="94"/>
        <end position="538"/>
    </location>
</feature>
<feature type="transmembrane region" description="Helical" evidence="8">
    <location>
        <begin position="95"/>
        <end position="117"/>
    </location>
</feature>
<dbReference type="InterPro" id="IPR005829">
    <property type="entry name" value="Sugar_transporter_CS"/>
</dbReference>
<keyword evidence="6 8" id="KW-0472">Membrane</keyword>
<sequence>MASISVPLPIIGFSARSRGPGVANFSKDLFRSHQLVSPLSSSPFPKALFHCSESRLRVVAKSSPSPPPPSSGDGVVDSDAAEAEAFAWPSVILPFLFPALGGLLFGYDIGATSVASISLQSAELSGTTWFNLSSVQLGLVVSGSLYGALAGSLLAYPVSDFLGRRRELIAAAAFYLIGGLITGSAQELLVLILGRCLYGIGIGLAMHGAPLYIAETAPSQIRGTLISLKELFIVLGILLGYLVGSFEINAVGGWRYMYGSSAAIAILMGIGMWSLPPSPRWLLLRAVQGKSSLQENREKAIYALGKLRGRPPGDKASEKQIDDTLNSLKTAYAEEKPEGSLWEVFEGASLKAFIIGGGLVLFQQITGQPSVLYYAASILQSAGFSAAADAAKVSVLIGSFKLLMTGVAVLKVDDLGRRPLLIGGVGGIVLSLFLLGAYYKGLSGLPLVAVGALLLYVGSYQVSFGPISWLMVSEIFPIRTRGRGISLAVLTNFGSNALVTFAFSPLQELLGAGNLFFVFGAIALLSLLFVILYVPETKGLSLEKIESKIFKIKPYILLSQRVNIFRMEKIRKRTRVGFFIGCVFFVSMFYEDVVLFCHLSNLNGIKQGLKSKKFFYLRPALLSEMFFQDLYIITV</sequence>
<keyword evidence="3 7" id="KW-0813">Transport</keyword>
<dbReference type="AlphaFoldDB" id="A0AB40BZE3"/>
<keyword evidence="5 8" id="KW-1133">Transmembrane helix</keyword>
<keyword evidence="4 8" id="KW-0812">Transmembrane</keyword>
<evidence type="ECO:0000256" key="2">
    <source>
        <dbReference type="ARBA" id="ARBA00010992"/>
    </source>
</evidence>
<dbReference type="GO" id="GO:0022857">
    <property type="term" value="F:transmembrane transporter activity"/>
    <property type="evidence" value="ECO:0007669"/>
    <property type="project" value="InterPro"/>
</dbReference>
<reference evidence="11" key="1">
    <citation type="submission" date="2025-08" db="UniProtKB">
        <authorList>
            <consortium name="RefSeq"/>
        </authorList>
    </citation>
    <scope>IDENTIFICATION</scope>
</reference>
<dbReference type="GO" id="GO:0016020">
    <property type="term" value="C:membrane"/>
    <property type="evidence" value="ECO:0007669"/>
    <property type="project" value="UniProtKB-SubCell"/>
</dbReference>
<feature type="transmembrane region" description="Helical" evidence="8">
    <location>
        <begin position="256"/>
        <end position="275"/>
    </location>
</feature>
<evidence type="ECO:0000256" key="3">
    <source>
        <dbReference type="ARBA" id="ARBA00022448"/>
    </source>
</evidence>
<comment type="subcellular location">
    <subcellularLocation>
        <location evidence="1">Membrane</location>
        <topology evidence="1">Multi-pass membrane protein</topology>
    </subcellularLocation>
</comment>
<dbReference type="InterPro" id="IPR036259">
    <property type="entry name" value="MFS_trans_sf"/>
</dbReference>
<dbReference type="GO" id="GO:0005737">
    <property type="term" value="C:cytoplasm"/>
    <property type="evidence" value="ECO:0007669"/>
    <property type="project" value="UniProtKB-ARBA"/>
</dbReference>
<dbReference type="PRINTS" id="PR00171">
    <property type="entry name" value="SUGRTRNSPORT"/>
</dbReference>
<gene>
    <name evidence="11" type="primary">LOC120268253</name>
</gene>
<dbReference type="CDD" id="cd17362">
    <property type="entry name" value="MFS_GLUT10_12_Class3_like"/>
    <property type="match status" value="1"/>
</dbReference>
<evidence type="ECO:0000313" key="11">
    <source>
        <dbReference type="RefSeq" id="XP_039131628.1"/>
    </source>
</evidence>